<dbReference type="SUPFAM" id="SSF46894">
    <property type="entry name" value="C-terminal effector domain of the bipartite response regulators"/>
    <property type="match status" value="1"/>
</dbReference>
<dbReference type="PANTHER" id="PTHR43214:SF41">
    <property type="entry name" value="NITRATE_NITRITE RESPONSE REGULATOR PROTEIN NARP"/>
    <property type="match status" value="1"/>
</dbReference>
<dbReference type="InterPro" id="IPR058245">
    <property type="entry name" value="NreC/VraR/RcsB-like_REC"/>
</dbReference>
<evidence type="ECO:0000313" key="8">
    <source>
        <dbReference type="EMBL" id="WOK06515.1"/>
    </source>
</evidence>
<dbReference type="InterPro" id="IPR000792">
    <property type="entry name" value="Tscrpt_reg_LuxR_C"/>
</dbReference>
<dbReference type="Proteomes" id="UP001302349">
    <property type="component" value="Chromosome"/>
</dbReference>
<dbReference type="Gene3D" id="3.40.50.2300">
    <property type="match status" value="1"/>
</dbReference>
<dbReference type="InterPro" id="IPR011006">
    <property type="entry name" value="CheY-like_superfamily"/>
</dbReference>
<dbReference type="SMART" id="SM00448">
    <property type="entry name" value="REC"/>
    <property type="match status" value="1"/>
</dbReference>
<dbReference type="Pfam" id="PF00072">
    <property type="entry name" value="Response_reg"/>
    <property type="match status" value="1"/>
</dbReference>
<proteinExistence type="predicted"/>
<dbReference type="InterPro" id="IPR016032">
    <property type="entry name" value="Sig_transdc_resp-reg_C-effctor"/>
</dbReference>
<evidence type="ECO:0000256" key="5">
    <source>
        <dbReference type="PROSITE-ProRule" id="PRU00169"/>
    </source>
</evidence>
<dbReference type="PANTHER" id="PTHR43214">
    <property type="entry name" value="TWO-COMPONENT RESPONSE REGULATOR"/>
    <property type="match status" value="1"/>
</dbReference>
<evidence type="ECO:0000313" key="9">
    <source>
        <dbReference type="Proteomes" id="UP001302349"/>
    </source>
</evidence>
<dbReference type="InterPro" id="IPR036388">
    <property type="entry name" value="WH-like_DNA-bd_sf"/>
</dbReference>
<feature type="modified residue" description="4-aspartylphosphate" evidence="5">
    <location>
        <position position="76"/>
    </location>
</feature>
<evidence type="ECO:0000259" key="7">
    <source>
        <dbReference type="PROSITE" id="PS50110"/>
    </source>
</evidence>
<dbReference type="CDD" id="cd06170">
    <property type="entry name" value="LuxR_C_like"/>
    <property type="match status" value="1"/>
</dbReference>
<dbReference type="InterPro" id="IPR039420">
    <property type="entry name" value="WalR-like"/>
</dbReference>
<keyword evidence="2" id="KW-0805">Transcription regulation</keyword>
<dbReference type="SUPFAM" id="SSF52172">
    <property type="entry name" value="CheY-like"/>
    <property type="match status" value="1"/>
</dbReference>
<accession>A0ABZ0IQ74</accession>
<sequence>MKPFSNISSKFIRKFSGTKKMEKVKVFLVDDHAILMDGVRSLLNNTEEYEVVSTASTAEDALKYLQRQAVDILISDYSLPGMDGLGLVKVMQRIKPEVKILIMSMHDEAHLVKEILKEGIKGYLLKKDSQKELIAALDQIRAGRTYLSNEINTLLIQNLQNPDEGKLLTEREREILKLIAKEYTNKDIAEELFISERTVETHRKNIFRKTKTNSLVGLIKFAYANNLV</sequence>
<evidence type="ECO:0000256" key="1">
    <source>
        <dbReference type="ARBA" id="ARBA00022553"/>
    </source>
</evidence>
<dbReference type="InterPro" id="IPR001789">
    <property type="entry name" value="Sig_transdc_resp-reg_receiver"/>
</dbReference>
<dbReference type="RefSeq" id="WP_317489232.1">
    <property type="nucleotide sequence ID" value="NZ_CP136051.1"/>
</dbReference>
<feature type="domain" description="HTH luxR-type" evidence="6">
    <location>
        <begin position="161"/>
        <end position="226"/>
    </location>
</feature>
<dbReference type="PRINTS" id="PR00038">
    <property type="entry name" value="HTHLUXR"/>
</dbReference>
<evidence type="ECO:0000256" key="4">
    <source>
        <dbReference type="ARBA" id="ARBA00023163"/>
    </source>
</evidence>
<dbReference type="PROSITE" id="PS50043">
    <property type="entry name" value="HTH_LUXR_2"/>
    <property type="match status" value="1"/>
</dbReference>
<dbReference type="Gene3D" id="1.10.10.10">
    <property type="entry name" value="Winged helix-like DNA-binding domain superfamily/Winged helix DNA-binding domain"/>
    <property type="match status" value="1"/>
</dbReference>
<dbReference type="EMBL" id="CP136051">
    <property type="protein sequence ID" value="WOK06515.1"/>
    <property type="molecule type" value="Genomic_DNA"/>
</dbReference>
<feature type="domain" description="Response regulatory" evidence="7">
    <location>
        <begin position="25"/>
        <end position="141"/>
    </location>
</feature>
<evidence type="ECO:0000259" key="6">
    <source>
        <dbReference type="PROSITE" id="PS50043"/>
    </source>
</evidence>
<gene>
    <name evidence="8" type="ORF">RT717_25920</name>
</gene>
<dbReference type="PROSITE" id="PS50110">
    <property type="entry name" value="RESPONSE_REGULATORY"/>
    <property type="match status" value="1"/>
</dbReference>
<keyword evidence="1 5" id="KW-0597">Phosphoprotein</keyword>
<keyword evidence="3" id="KW-0238">DNA-binding</keyword>
<protein>
    <submittedName>
        <fullName evidence="8">Response regulator transcription factor</fullName>
    </submittedName>
</protein>
<evidence type="ECO:0000256" key="2">
    <source>
        <dbReference type="ARBA" id="ARBA00023015"/>
    </source>
</evidence>
<evidence type="ECO:0000256" key="3">
    <source>
        <dbReference type="ARBA" id="ARBA00023125"/>
    </source>
</evidence>
<dbReference type="Pfam" id="PF00196">
    <property type="entry name" value="GerE"/>
    <property type="match status" value="1"/>
</dbReference>
<name>A0ABZ0IQ74_9BACT</name>
<organism evidence="8 9">
    <name type="scientific">Imperialibacter roseus</name>
    <dbReference type="NCBI Taxonomy" id="1324217"/>
    <lineage>
        <taxon>Bacteria</taxon>
        <taxon>Pseudomonadati</taxon>
        <taxon>Bacteroidota</taxon>
        <taxon>Cytophagia</taxon>
        <taxon>Cytophagales</taxon>
        <taxon>Flammeovirgaceae</taxon>
        <taxon>Imperialibacter</taxon>
    </lineage>
</organism>
<keyword evidence="4" id="KW-0804">Transcription</keyword>
<dbReference type="SMART" id="SM00421">
    <property type="entry name" value="HTH_LUXR"/>
    <property type="match status" value="1"/>
</dbReference>
<keyword evidence="9" id="KW-1185">Reference proteome</keyword>
<reference evidence="8 9" key="1">
    <citation type="journal article" date="2023" name="Microbiol. Resour. Announc.">
        <title>Complete Genome Sequence of Imperialibacter roseus strain P4T.</title>
        <authorList>
            <person name="Tizabi D.R."/>
            <person name="Bachvaroff T."/>
            <person name="Hill R.T."/>
        </authorList>
    </citation>
    <scope>NUCLEOTIDE SEQUENCE [LARGE SCALE GENOMIC DNA]</scope>
    <source>
        <strain evidence="8 9">P4T</strain>
    </source>
</reference>
<dbReference type="CDD" id="cd17535">
    <property type="entry name" value="REC_NarL-like"/>
    <property type="match status" value="1"/>
</dbReference>